<name>A0ABM6LYR5_9GAMM</name>
<reference evidence="1 3" key="1">
    <citation type="submission" date="2017-06" db="EMBL/GenBank/DDBJ databases">
        <title>Complete genome of Francisella halioticida.</title>
        <authorList>
            <person name="Sjodin A."/>
        </authorList>
    </citation>
    <scope>NUCLEOTIDE SEQUENCE [LARGE SCALE GENOMIC DNA]</scope>
    <source>
        <strain evidence="1 3">DSM 23729</strain>
    </source>
</reference>
<evidence type="ECO:0008006" key="4">
    <source>
        <dbReference type="Google" id="ProtNLM"/>
    </source>
</evidence>
<dbReference type="RefSeq" id="WP_088772111.1">
    <property type="nucleotide sequence ID" value="NZ_CP022132.1"/>
</dbReference>
<dbReference type="EMBL" id="CP022132">
    <property type="protein sequence ID" value="ASG67581.1"/>
    <property type="molecule type" value="Genomic_DNA"/>
</dbReference>
<evidence type="ECO:0000313" key="1">
    <source>
        <dbReference type="EMBL" id="ASG67581.1"/>
    </source>
</evidence>
<organism evidence="1 3">
    <name type="scientific">Francisella halioticida</name>
    <dbReference type="NCBI Taxonomy" id="549298"/>
    <lineage>
        <taxon>Bacteria</taxon>
        <taxon>Pseudomonadati</taxon>
        <taxon>Pseudomonadota</taxon>
        <taxon>Gammaproteobacteria</taxon>
        <taxon>Thiotrichales</taxon>
        <taxon>Francisellaceae</taxon>
        <taxon>Francisella</taxon>
    </lineage>
</organism>
<protein>
    <recommendedName>
        <fullName evidence="4">Transposase</fullName>
    </recommendedName>
</protein>
<accession>A0ABM6LYR5</accession>
<keyword evidence="3" id="KW-1185">Reference proteome</keyword>
<sequence length="71" mass="8177">MPVTTLCKPLNVSTSSYYSWIHKPIGKRQYNDAELDDAILMNINLDMEVLGYTKSLKIWVGKLLNLEYLNV</sequence>
<dbReference type="Proteomes" id="UP000249910">
    <property type="component" value="Chromosome"/>
</dbReference>
<evidence type="ECO:0000313" key="2">
    <source>
        <dbReference type="EMBL" id="ASG67612.1"/>
    </source>
</evidence>
<gene>
    <name evidence="1" type="ORF">CDV26_03490</name>
    <name evidence="2" type="ORF">CDV26_03675</name>
</gene>
<proteinExistence type="predicted"/>
<dbReference type="EMBL" id="CP022132">
    <property type="protein sequence ID" value="ASG67612.1"/>
    <property type="molecule type" value="Genomic_DNA"/>
</dbReference>
<evidence type="ECO:0000313" key="3">
    <source>
        <dbReference type="Proteomes" id="UP000249910"/>
    </source>
</evidence>